<dbReference type="GO" id="GO:0006310">
    <property type="term" value="P:DNA recombination"/>
    <property type="evidence" value="ECO:0007669"/>
    <property type="project" value="InterPro"/>
</dbReference>
<organism evidence="9 10">
    <name type="scientific">Cocleimonas flava</name>
    <dbReference type="NCBI Taxonomy" id="634765"/>
    <lineage>
        <taxon>Bacteria</taxon>
        <taxon>Pseudomonadati</taxon>
        <taxon>Pseudomonadota</taxon>
        <taxon>Gammaproteobacteria</taxon>
        <taxon>Thiotrichales</taxon>
        <taxon>Thiotrichaceae</taxon>
        <taxon>Cocleimonas</taxon>
    </lineage>
</organism>
<dbReference type="Pfam" id="PF02272">
    <property type="entry name" value="DHHA1"/>
    <property type="match status" value="1"/>
</dbReference>
<dbReference type="FunFam" id="3.90.1640.30:FF:000001">
    <property type="entry name" value="Single-stranded-DNA-specific exonuclease RecJ"/>
    <property type="match status" value="1"/>
</dbReference>
<reference evidence="9 10" key="1">
    <citation type="submission" date="2019-03" db="EMBL/GenBank/DDBJ databases">
        <title>Genomic Encyclopedia of Type Strains, Phase IV (KMG-IV): sequencing the most valuable type-strain genomes for metagenomic binning, comparative biology and taxonomic classification.</title>
        <authorList>
            <person name="Goeker M."/>
        </authorList>
    </citation>
    <scope>NUCLEOTIDE SEQUENCE [LARGE SCALE GENOMIC DNA]</scope>
    <source>
        <strain evidence="9 10">DSM 24830</strain>
    </source>
</reference>
<name>A0A4R1FBU0_9GAMM</name>
<dbReference type="AlphaFoldDB" id="A0A4R1FBU0"/>
<evidence type="ECO:0000256" key="1">
    <source>
        <dbReference type="ARBA" id="ARBA00005915"/>
    </source>
</evidence>
<dbReference type="PANTHER" id="PTHR30255">
    <property type="entry name" value="SINGLE-STRANDED-DNA-SPECIFIC EXONUCLEASE RECJ"/>
    <property type="match status" value="1"/>
</dbReference>
<evidence type="ECO:0000259" key="8">
    <source>
        <dbReference type="Pfam" id="PF17768"/>
    </source>
</evidence>
<comment type="caution">
    <text evidence="9">The sequence shown here is derived from an EMBL/GenBank/DDBJ whole genome shotgun (WGS) entry which is preliminary data.</text>
</comment>
<keyword evidence="10" id="KW-1185">Reference proteome</keyword>
<dbReference type="GO" id="GO:0008409">
    <property type="term" value="F:5'-3' exonuclease activity"/>
    <property type="evidence" value="ECO:0007669"/>
    <property type="project" value="InterPro"/>
</dbReference>
<evidence type="ECO:0000259" key="6">
    <source>
        <dbReference type="Pfam" id="PF01368"/>
    </source>
</evidence>
<evidence type="ECO:0000259" key="7">
    <source>
        <dbReference type="Pfam" id="PF02272"/>
    </source>
</evidence>
<sequence length="586" mass="64465">MKLVQRESSGKISGEGLGSDLLTRVLSKRGIDSESELSIELKQLHPISSLLGIDPAVKILVDAFEQKQNILIVGDFDADGATATAVAVKAFKILGYPGQVDYLVPNRFEYGYGLTPEIVKDAQRFSPDIIITVDNGISSIEGVAEAKKYGNKVIITDHHLPGKKTPDAEAIINPNQKGDDFPSKNLAGVGVIFYMMLALKKALTEQGYFIKNDHLKPDLINLLDLVALGTVADVVPLDQNNRILVEQGLRRMRGGVACEGIQALFRIAKRNIRSAVSSDLGFACGPRLNAAGRLDDMSLGIECLLSEDANHAMEIAEVLDDLNVERRAIEDGMKAEALAALEELDLDELTGNIPPVICLYNPSWHQGVIGILAARIREKYHRPTVIFAPADEHDPDNSDIKGSARSIPTIHIRDTFDEVASGNPGLLDKFGGHAMAAGLTLDESKLEGFKKAICDVVARQADDETFEEIHYSDGELEADDFQLKHADQLRFAVPWGQHFPAPAFDNKFIIVNKRILKEKHLKMVLKPISFDSDGVFNQGRTVDAIAFNIDVNSWPTEGDEVHLLYRLEVNEFRETCSLQLMVEKLL</sequence>
<dbReference type="InterPro" id="IPR003156">
    <property type="entry name" value="DHHA1_dom"/>
</dbReference>
<protein>
    <recommendedName>
        <fullName evidence="2">Single-stranded-DNA-specific exonuclease RecJ</fullName>
    </recommendedName>
</protein>
<dbReference type="Gene3D" id="3.90.1640.30">
    <property type="match status" value="1"/>
</dbReference>
<dbReference type="Proteomes" id="UP000294887">
    <property type="component" value="Unassembled WGS sequence"/>
</dbReference>
<evidence type="ECO:0000313" key="9">
    <source>
        <dbReference type="EMBL" id="TCJ88191.1"/>
    </source>
</evidence>
<evidence type="ECO:0000313" key="10">
    <source>
        <dbReference type="Proteomes" id="UP000294887"/>
    </source>
</evidence>
<dbReference type="InterPro" id="IPR051673">
    <property type="entry name" value="SSDNA_exonuclease_RecJ"/>
</dbReference>
<dbReference type="SUPFAM" id="SSF64182">
    <property type="entry name" value="DHH phosphoesterases"/>
    <property type="match status" value="1"/>
</dbReference>
<evidence type="ECO:0000256" key="4">
    <source>
        <dbReference type="ARBA" id="ARBA00022801"/>
    </source>
</evidence>
<keyword evidence="5 9" id="KW-0269">Exonuclease</keyword>
<feature type="domain" description="DDH" evidence="6">
    <location>
        <begin position="69"/>
        <end position="230"/>
    </location>
</feature>
<dbReference type="NCBIfam" id="TIGR00644">
    <property type="entry name" value="recJ"/>
    <property type="match status" value="1"/>
</dbReference>
<keyword evidence="4" id="KW-0378">Hydrolase</keyword>
<keyword evidence="3" id="KW-0540">Nuclease</keyword>
<dbReference type="InterPro" id="IPR038763">
    <property type="entry name" value="DHH_sf"/>
</dbReference>
<evidence type="ECO:0000256" key="3">
    <source>
        <dbReference type="ARBA" id="ARBA00022722"/>
    </source>
</evidence>
<dbReference type="Pfam" id="PF01368">
    <property type="entry name" value="DHH"/>
    <property type="match status" value="1"/>
</dbReference>
<dbReference type="EMBL" id="SMFQ01000002">
    <property type="protein sequence ID" value="TCJ88191.1"/>
    <property type="molecule type" value="Genomic_DNA"/>
</dbReference>
<dbReference type="GO" id="GO:0006281">
    <property type="term" value="P:DNA repair"/>
    <property type="evidence" value="ECO:0007669"/>
    <property type="project" value="InterPro"/>
</dbReference>
<dbReference type="Gene3D" id="3.10.310.30">
    <property type="match status" value="1"/>
</dbReference>
<dbReference type="Pfam" id="PF17768">
    <property type="entry name" value="RecJ_OB"/>
    <property type="match status" value="1"/>
</dbReference>
<gene>
    <name evidence="9" type="ORF">EV695_0030</name>
</gene>
<feature type="domain" description="RecJ OB" evidence="8">
    <location>
        <begin position="473"/>
        <end position="583"/>
    </location>
</feature>
<dbReference type="InterPro" id="IPR041122">
    <property type="entry name" value="RecJ_OB"/>
</dbReference>
<dbReference type="InterPro" id="IPR001667">
    <property type="entry name" value="DDH_dom"/>
</dbReference>
<dbReference type="GO" id="GO:0003676">
    <property type="term" value="F:nucleic acid binding"/>
    <property type="evidence" value="ECO:0007669"/>
    <property type="project" value="InterPro"/>
</dbReference>
<accession>A0A4R1FBU0</accession>
<feature type="domain" description="DHHA1" evidence="7">
    <location>
        <begin position="356"/>
        <end position="457"/>
    </location>
</feature>
<evidence type="ECO:0000256" key="5">
    <source>
        <dbReference type="ARBA" id="ARBA00022839"/>
    </source>
</evidence>
<proteinExistence type="inferred from homology"/>
<dbReference type="OrthoDB" id="9809852at2"/>
<dbReference type="InterPro" id="IPR004610">
    <property type="entry name" value="RecJ"/>
</dbReference>
<evidence type="ECO:0000256" key="2">
    <source>
        <dbReference type="ARBA" id="ARBA00019841"/>
    </source>
</evidence>
<dbReference type="RefSeq" id="WP_131903868.1">
    <property type="nucleotide sequence ID" value="NZ_BAAAFU010000008.1"/>
</dbReference>
<comment type="similarity">
    <text evidence="1">Belongs to the RecJ family.</text>
</comment>
<dbReference type="PANTHER" id="PTHR30255:SF2">
    <property type="entry name" value="SINGLE-STRANDED-DNA-SPECIFIC EXONUCLEASE RECJ"/>
    <property type="match status" value="1"/>
</dbReference>